<name>A0AAE0YEK6_9GAST</name>
<dbReference type="EMBL" id="JAWDGP010006345">
    <property type="protein sequence ID" value="KAK3742638.1"/>
    <property type="molecule type" value="Genomic_DNA"/>
</dbReference>
<dbReference type="Proteomes" id="UP001283361">
    <property type="component" value="Unassembled WGS sequence"/>
</dbReference>
<evidence type="ECO:0000313" key="2">
    <source>
        <dbReference type="EMBL" id="KAK3742638.1"/>
    </source>
</evidence>
<comment type="caution">
    <text evidence="2">The sequence shown here is derived from an EMBL/GenBank/DDBJ whole genome shotgun (WGS) entry which is preliminary data.</text>
</comment>
<gene>
    <name evidence="2" type="ORF">RRG08_025585</name>
</gene>
<keyword evidence="3" id="KW-1185">Reference proteome</keyword>
<sequence>MLNLARYVKTANLCEVDHVDLCVPWRLYTSSGLHVLQSLRPVNLTRRSPEPPAVTSPWVQGGHGQFQSLRSYVAGLVSVTGLVSVVVAQLL</sequence>
<feature type="transmembrane region" description="Helical" evidence="1">
    <location>
        <begin position="72"/>
        <end position="90"/>
    </location>
</feature>
<keyword evidence="1" id="KW-0472">Membrane</keyword>
<keyword evidence="1" id="KW-0812">Transmembrane</keyword>
<protein>
    <submittedName>
        <fullName evidence="2">Uncharacterized protein</fullName>
    </submittedName>
</protein>
<keyword evidence="1" id="KW-1133">Transmembrane helix</keyword>
<reference evidence="2" key="1">
    <citation type="journal article" date="2023" name="G3 (Bethesda)">
        <title>A reference genome for the long-term kleptoplast-retaining sea slug Elysia crispata morphotype clarki.</title>
        <authorList>
            <person name="Eastman K.E."/>
            <person name="Pendleton A.L."/>
            <person name="Shaikh M.A."/>
            <person name="Suttiyut T."/>
            <person name="Ogas R."/>
            <person name="Tomko P."/>
            <person name="Gavelis G."/>
            <person name="Widhalm J.R."/>
            <person name="Wisecaver J.H."/>
        </authorList>
    </citation>
    <scope>NUCLEOTIDE SEQUENCE</scope>
    <source>
        <strain evidence="2">ECLA1</strain>
    </source>
</reference>
<dbReference type="AlphaFoldDB" id="A0AAE0YEK6"/>
<accession>A0AAE0YEK6</accession>
<evidence type="ECO:0000313" key="3">
    <source>
        <dbReference type="Proteomes" id="UP001283361"/>
    </source>
</evidence>
<evidence type="ECO:0000256" key="1">
    <source>
        <dbReference type="SAM" id="Phobius"/>
    </source>
</evidence>
<organism evidence="2 3">
    <name type="scientific">Elysia crispata</name>
    <name type="common">lettuce slug</name>
    <dbReference type="NCBI Taxonomy" id="231223"/>
    <lineage>
        <taxon>Eukaryota</taxon>
        <taxon>Metazoa</taxon>
        <taxon>Spiralia</taxon>
        <taxon>Lophotrochozoa</taxon>
        <taxon>Mollusca</taxon>
        <taxon>Gastropoda</taxon>
        <taxon>Heterobranchia</taxon>
        <taxon>Euthyneura</taxon>
        <taxon>Panpulmonata</taxon>
        <taxon>Sacoglossa</taxon>
        <taxon>Placobranchoidea</taxon>
        <taxon>Plakobranchidae</taxon>
        <taxon>Elysia</taxon>
    </lineage>
</organism>
<proteinExistence type="predicted"/>